<evidence type="ECO:0000313" key="2">
    <source>
        <dbReference type="Proteomes" id="UP000010802"/>
    </source>
</evidence>
<evidence type="ECO:0000313" key="1">
    <source>
        <dbReference type="EMBL" id="CCP27248.1"/>
    </source>
</evidence>
<keyword evidence="2" id="KW-1185">Reference proteome</keyword>
<gene>
    <name evidence="1" type="ordered locus">TEPIRE1_2405</name>
</gene>
<organism evidence="1 2">
    <name type="scientific">Tepidanaerobacter acetatoxydans (strain DSM 21804 / JCM 16047 / Re1)</name>
    <dbReference type="NCBI Taxonomy" id="1209989"/>
    <lineage>
        <taxon>Bacteria</taxon>
        <taxon>Bacillati</taxon>
        <taxon>Bacillota</taxon>
        <taxon>Clostridia</taxon>
        <taxon>Thermosediminibacterales</taxon>
        <taxon>Tepidanaerobacteraceae</taxon>
        <taxon>Tepidanaerobacter</taxon>
    </lineage>
</organism>
<accession>F4LS20</accession>
<protein>
    <submittedName>
        <fullName evidence="1">Uncharacterized protein</fullName>
    </submittedName>
</protein>
<reference evidence="2" key="1">
    <citation type="journal article" date="2013" name="Genome Announc.">
        <title>First genome sequence of a syntrophic acetate-oxidizing bacterium, Tepidanaerobacter acetatoxydans strain Re1.</title>
        <authorList>
            <person name="Manzoor S."/>
            <person name="Bongcam-Rudloff E."/>
            <person name="Schnurer A."/>
            <person name="Muller B."/>
        </authorList>
    </citation>
    <scope>NUCLEOTIDE SEQUENCE [LARGE SCALE GENOMIC DNA]</scope>
    <source>
        <strain evidence="2">Re1</strain>
    </source>
</reference>
<name>F4LS20_TEPAE</name>
<dbReference type="STRING" id="1209989.TepRe1_2237"/>
<dbReference type="PATRIC" id="fig|1209989.3.peg.2765"/>
<dbReference type="KEGG" id="tae:TepiRe1_2405"/>
<accession>L0S5X2</accession>
<dbReference type="HOGENOM" id="CLU_3206308_0_0_9"/>
<dbReference type="Proteomes" id="UP000010802">
    <property type="component" value="Chromosome"/>
</dbReference>
<proteinExistence type="predicted"/>
<dbReference type="EMBL" id="HF563609">
    <property type="protein sequence ID" value="CCP27248.1"/>
    <property type="molecule type" value="Genomic_DNA"/>
</dbReference>
<sequence length="45" mass="5253">MSGNSFLDYIEFNKARKVQFKVEDVTLASEKSLSKDWLNLKVIFL</sequence>
<dbReference type="KEGG" id="tep:TepRe1_2237"/>
<dbReference type="AlphaFoldDB" id="F4LS20"/>